<dbReference type="EMBL" id="UGZE01000001">
    <property type="protein sequence ID" value="SUJ22729.1"/>
    <property type="molecule type" value="Genomic_DNA"/>
</dbReference>
<evidence type="ECO:0000313" key="4">
    <source>
        <dbReference type="Proteomes" id="UP000254956"/>
    </source>
</evidence>
<protein>
    <submittedName>
        <fullName evidence="3">D-Ala-teichoic acid biosynthesis family protein</fullName>
    </submittedName>
</protein>
<proteinExistence type="predicted"/>
<gene>
    <name evidence="3" type="ORF">NCTC12413_02012</name>
    <name evidence="2" type="ORF">SAR03_05470</name>
</gene>
<dbReference type="STRING" id="1212545.SARL_03086"/>
<evidence type="ECO:0000313" key="5">
    <source>
        <dbReference type="Proteomes" id="UP000321598"/>
    </source>
</evidence>
<organism evidence="3 4">
    <name type="scientific">Staphylococcus arlettae</name>
    <dbReference type="NCBI Taxonomy" id="29378"/>
    <lineage>
        <taxon>Bacteria</taxon>
        <taxon>Bacillati</taxon>
        <taxon>Bacillota</taxon>
        <taxon>Bacilli</taxon>
        <taxon>Bacillales</taxon>
        <taxon>Staphylococcaceae</taxon>
        <taxon>Staphylococcus</taxon>
    </lineage>
</organism>
<evidence type="ECO:0000256" key="1">
    <source>
        <dbReference type="SAM" id="Phobius"/>
    </source>
</evidence>
<name>A0A380CMM9_9STAP</name>
<sequence>MNKNNHRFIVVKSIGLVLLYLIIFIALYLLYGAGDTHNDFIYNEF</sequence>
<dbReference type="Proteomes" id="UP000321598">
    <property type="component" value="Unassembled WGS sequence"/>
</dbReference>
<keyword evidence="1" id="KW-1133">Transmembrane helix</keyword>
<evidence type="ECO:0000313" key="2">
    <source>
        <dbReference type="EMBL" id="GEP99509.1"/>
    </source>
</evidence>
<dbReference type="InterPro" id="IPR021008">
    <property type="entry name" value="DltX"/>
</dbReference>
<accession>A0A380CMM9</accession>
<feature type="transmembrane region" description="Helical" evidence="1">
    <location>
        <begin position="9"/>
        <end position="31"/>
    </location>
</feature>
<evidence type="ECO:0000313" key="3">
    <source>
        <dbReference type="EMBL" id="SUJ22729.1"/>
    </source>
</evidence>
<dbReference type="Pfam" id="PF12459">
    <property type="entry name" value="DltX"/>
    <property type="match status" value="1"/>
</dbReference>
<dbReference type="EMBL" id="BKAV01000003">
    <property type="protein sequence ID" value="GEP99509.1"/>
    <property type="molecule type" value="Genomic_DNA"/>
</dbReference>
<dbReference type="RefSeq" id="WP_002509369.1">
    <property type="nucleotide sequence ID" value="NZ_BKAV01000003.1"/>
</dbReference>
<keyword evidence="1" id="KW-0812">Transmembrane</keyword>
<reference evidence="2 5" key="2">
    <citation type="submission" date="2019-07" db="EMBL/GenBank/DDBJ databases">
        <title>Whole genome shotgun sequence of Staphylococcus arlettae NBRC 109765.</title>
        <authorList>
            <person name="Hosoyama A."/>
            <person name="Uohara A."/>
            <person name="Ohji S."/>
            <person name="Ichikawa N."/>
        </authorList>
    </citation>
    <scope>NUCLEOTIDE SEQUENCE [LARGE SCALE GENOMIC DNA]</scope>
    <source>
        <strain evidence="2 5">NBRC 109765</strain>
    </source>
</reference>
<dbReference type="AlphaFoldDB" id="A0A380CMM9"/>
<dbReference type="Proteomes" id="UP000254956">
    <property type="component" value="Unassembled WGS sequence"/>
</dbReference>
<keyword evidence="5" id="KW-1185">Reference proteome</keyword>
<dbReference type="GeneID" id="97288319"/>
<reference evidence="3 4" key="1">
    <citation type="submission" date="2018-06" db="EMBL/GenBank/DDBJ databases">
        <authorList>
            <consortium name="Pathogen Informatics"/>
            <person name="Doyle S."/>
        </authorList>
    </citation>
    <scope>NUCLEOTIDE SEQUENCE [LARGE SCALE GENOMIC DNA]</scope>
    <source>
        <strain evidence="3 4">NCTC12413</strain>
    </source>
</reference>
<keyword evidence="1" id="KW-0472">Membrane</keyword>